<dbReference type="GO" id="GO:0140078">
    <property type="term" value="F:class I DNA-(apurinic or apyrimidinic site) endonuclease activity"/>
    <property type="evidence" value="ECO:0007669"/>
    <property type="project" value="UniProtKB-EC"/>
</dbReference>
<dbReference type="SMART" id="SM00898">
    <property type="entry name" value="Fapy_DNA_glyco"/>
    <property type="match status" value="1"/>
</dbReference>
<evidence type="ECO:0000256" key="10">
    <source>
        <dbReference type="ARBA" id="ARBA00023239"/>
    </source>
</evidence>
<evidence type="ECO:0000256" key="4">
    <source>
        <dbReference type="ARBA" id="ARBA00022763"/>
    </source>
</evidence>
<dbReference type="Pfam" id="PF01149">
    <property type="entry name" value="Fapy_DNA_glyco"/>
    <property type="match status" value="1"/>
</dbReference>
<keyword evidence="9" id="KW-0234">DNA repair</keyword>
<evidence type="ECO:0000256" key="9">
    <source>
        <dbReference type="ARBA" id="ARBA00023204"/>
    </source>
</evidence>
<accession>A0A5B1M0P1</accession>
<dbReference type="Gene3D" id="1.10.8.50">
    <property type="match status" value="1"/>
</dbReference>
<proteinExistence type="inferred from homology"/>
<dbReference type="RefSeq" id="WP_149751085.1">
    <property type="nucleotide sequence ID" value="NZ_VUJW01000008.1"/>
</dbReference>
<evidence type="ECO:0000313" key="18">
    <source>
        <dbReference type="Proteomes" id="UP000324351"/>
    </source>
</evidence>
<dbReference type="GO" id="GO:0000703">
    <property type="term" value="F:oxidized pyrimidine nucleobase lesion DNA N-glycosylase activity"/>
    <property type="evidence" value="ECO:0007669"/>
    <property type="project" value="TreeGrafter"/>
</dbReference>
<dbReference type="AlphaFoldDB" id="A0A5B1M0P1"/>
<keyword evidence="4" id="KW-0227">DNA damage</keyword>
<dbReference type="InterPro" id="IPR015886">
    <property type="entry name" value="H2TH_FPG"/>
</dbReference>
<evidence type="ECO:0000256" key="14">
    <source>
        <dbReference type="PROSITE-ProRule" id="PRU00391"/>
    </source>
</evidence>
<reference evidence="17 18" key="2">
    <citation type="submission" date="2019-09" db="EMBL/GenBank/DDBJ databases">
        <authorList>
            <person name="Jin C."/>
        </authorList>
    </citation>
    <scope>NUCLEOTIDE SEQUENCE [LARGE SCALE GENOMIC DNA]</scope>
    <source>
        <strain evidence="17 18">BN140041</strain>
    </source>
</reference>
<dbReference type="GO" id="GO:0003684">
    <property type="term" value="F:damaged DNA binding"/>
    <property type="evidence" value="ECO:0007669"/>
    <property type="project" value="InterPro"/>
</dbReference>
<dbReference type="InterPro" id="IPR035937">
    <property type="entry name" value="FPG_N"/>
</dbReference>
<dbReference type="InterPro" id="IPR015887">
    <property type="entry name" value="DNA_glyclase_Znf_dom_DNA_BS"/>
</dbReference>
<comment type="similarity">
    <text evidence="1">Belongs to the FPG family.</text>
</comment>
<dbReference type="PANTHER" id="PTHR42697">
    <property type="entry name" value="ENDONUCLEASE 8"/>
    <property type="match status" value="1"/>
</dbReference>
<keyword evidence="11" id="KW-0511">Multifunctional enzyme</keyword>
<reference evidence="17 18" key="1">
    <citation type="submission" date="2019-09" db="EMBL/GenBank/DDBJ databases">
        <title>Nocardioides panacisoli sp. nov., isolated from the soil of a ginseng field.</title>
        <authorList>
            <person name="Cho C."/>
        </authorList>
    </citation>
    <scope>NUCLEOTIDE SEQUENCE [LARGE SCALE GENOMIC DNA]</scope>
    <source>
        <strain evidence="17 18">BN140041</strain>
    </source>
</reference>
<dbReference type="SUPFAM" id="SSF46946">
    <property type="entry name" value="S13-like H2TH domain"/>
    <property type="match status" value="1"/>
</dbReference>
<protein>
    <recommendedName>
        <fullName evidence="2">DNA-(apurinic or apyrimidinic site) lyase</fullName>
        <ecNumber evidence="2">4.2.99.18</ecNumber>
    </recommendedName>
</protein>
<keyword evidence="10" id="KW-0456">Lyase</keyword>
<evidence type="ECO:0000259" key="16">
    <source>
        <dbReference type="PROSITE" id="PS51068"/>
    </source>
</evidence>
<keyword evidence="8" id="KW-0238">DNA-binding</keyword>
<evidence type="ECO:0000259" key="15">
    <source>
        <dbReference type="PROSITE" id="PS51066"/>
    </source>
</evidence>
<feature type="domain" description="FPG-type" evidence="15">
    <location>
        <begin position="222"/>
        <end position="260"/>
    </location>
</feature>
<evidence type="ECO:0000256" key="6">
    <source>
        <dbReference type="ARBA" id="ARBA00022801"/>
    </source>
</evidence>
<dbReference type="InterPro" id="IPR000214">
    <property type="entry name" value="Znf_DNA_glyclase/AP_lyase"/>
</dbReference>
<dbReference type="InterPro" id="IPR012319">
    <property type="entry name" value="FPG_cat"/>
</dbReference>
<evidence type="ECO:0000256" key="1">
    <source>
        <dbReference type="ARBA" id="ARBA00009409"/>
    </source>
</evidence>
<evidence type="ECO:0000256" key="8">
    <source>
        <dbReference type="ARBA" id="ARBA00023125"/>
    </source>
</evidence>
<comment type="caution">
    <text evidence="17">The sequence shown here is derived from an EMBL/GenBank/DDBJ whole genome shotgun (WGS) entry which is preliminary data.</text>
</comment>
<keyword evidence="18" id="KW-1185">Reference proteome</keyword>
<dbReference type="GO" id="GO:0008270">
    <property type="term" value="F:zinc ion binding"/>
    <property type="evidence" value="ECO:0007669"/>
    <property type="project" value="UniProtKB-KW"/>
</dbReference>
<dbReference type="EC" id="4.2.99.18" evidence="2"/>
<evidence type="ECO:0000256" key="2">
    <source>
        <dbReference type="ARBA" id="ARBA00012720"/>
    </source>
</evidence>
<keyword evidence="5 14" id="KW-0863">Zinc-finger</keyword>
<dbReference type="InterPro" id="IPR010979">
    <property type="entry name" value="Ribosomal_uS13-like_H2TH"/>
</dbReference>
<comment type="catalytic activity">
    <reaction evidence="13">
        <text>2'-deoxyribonucleotide-(2'-deoxyribose 5'-phosphate)-2'-deoxyribonucleotide-DNA = a 3'-end 2'-deoxyribonucleotide-(2,3-dehydro-2,3-deoxyribose 5'-phosphate)-DNA + a 5'-end 5'-phospho-2'-deoxyribonucleoside-DNA + H(+)</text>
        <dbReference type="Rhea" id="RHEA:66592"/>
        <dbReference type="Rhea" id="RHEA-COMP:13180"/>
        <dbReference type="Rhea" id="RHEA-COMP:16897"/>
        <dbReference type="Rhea" id="RHEA-COMP:17067"/>
        <dbReference type="ChEBI" id="CHEBI:15378"/>
        <dbReference type="ChEBI" id="CHEBI:136412"/>
        <dbReference type="ChEBI" id="CHEBI:157695"/>
        <dbReference type="ChEBI" id="CHEBI:167181"/>
        <dbReference type="EC" id="4.2.99.18"/>
    </reaction>
</comment>
<dbReference type="SUPFAM" id="SSF57716">
    <property type="entry name" value="Glucocorticoid receptor-like (DNA-binding domain)"/>
    <property type="match status" value="1"/>
</dbReference>
<feature type="domain" description="Formamidopyrimidine-DNA glycosylase catalytic" evidence="16">
    <location>
        <begin position="2"/>
        <end position="105"/>
    </location>
</feature>
<dbReference type="PANTHER" id="PTHR42697:SF1">
    <property type="entry name" value="ENDONUCLEASE 8"/>
    <property type="match status" value="1"/>
</dbReference>
<dbReference type="SMART" id="SM01232">
    <property type="entry name" value="H2TH"/>
    <property type="match status" value="1"/>
</dbReference>
<dbReference type="PROSITE" id="PS01242">
    <property type="entry name" value="ZF_FPG_1"/>
    <property type="match status" value="1"/>
</dbReference>
<dbReference type="CDD" id="cd08971">
    <property type="entry name" value="AcNei2_N"/>
    <property type="match status" value="1"/>
</dbReference>
<sequence>MPEGDAVFLTARRLDRGLAGRVLTATDFRWPSLATVDLTGATVHGTGTHGKHLLTRLEHDGSRLTLHTHLKMEGVWRLIEAGRRWPRPAHEARVVLKTAGTEAVGFALGVVEIVPTADEDAIIGHLGPDLMAKDFDEQEALRRLLADPDRPLGEALLDQTVVAGIGTIYLAEVCFLQGAHPLGPVSAVSDPGRLLQRGRQLLRNGVYHGRPTTAGERKGTVWVFRRQRQSCLRCGTPIQAGEVGPATKRRTTYWCPSCQPRQTLR</sequence>
<dbReference type="Pfam" id="PF06831">
    <property type="entry name" value="H2TH"/>
    <property type="match status" value="1"/>
</dbReference>
<dbReference type="PROSITE" id="PS51068">
    <property type="entry name" value="FPG_CAT"/>
    <property type="match status" value="1"/>
</dbReference>
<evidence type="ECO:0000256" key="13">
    <source>
        <dbReference type="ARBA" id="ARBA00044632"/>
    </source>
</evidence>
<dbReference type="GO" id="GO:0006284">
    <property type="term" value="P:base-excision repair"/>
    <property type="evidence" value="ECO:0007669"/>
    <property type="project" value="InterPro"/>
</dbReference>
<dbReference type="Proteomes" id="UP000324351">
    <property type="component" value="Unassembled WGS sequence"/>
</dbReference>
<keyword evidence="3" id="KW-0479">Metal-binding</keyword>
<evidence type="ECO:0000256" key="3">
    <source>
        <dbReference type="ARBA" id="ARBA00022723"/>
    </source>
</evidence>
<evidence type="ECO:0000256" key="11">
    <source>
        <dbReference type="ARBA" id="ARBA00023268"/>
    </source>
</evidence>
<evidence type="ECO:0000313" key="17">
    <source>
        <dbReference type="EMBL" id="KAA1426503.1"/>
    </source>
</evidence>
<dbReference type="SUPFAM" id="SSF81624">
    <property type="entry name" value="N-terminal domain of MutM-like DNA repair proteins"/>
    <property type="match status" value="1"/>
</dbReference>
<keyword evidence="6" id="KW-0378">Hydrolase</keyword>
<gene>
    <name evidence="17" type="ORF">F0U47_13975</name>
</gene>
<evidence type="ECO:0000256" key="12">
    <source>
        <dbReference type="ARBA" id="ARBA00023295"/>
    </source>
</evidence>
<name>A0A5B1M0P1_9ACTN</name>
<evidence type="ECO:0000256" key="7">
    <source>
        <dbReference type="ARBA" id="ARBA00022833"/>
    </source>
</evidence>
<evidence type="ECO:0000256" key="5">
    <source>
        <dbReference type="ARBA" id="ARBA00022771"/>
    </source>
</evidence>
<keyword evidence="7" id="KW-0862">Zinc</keyword>
<organism evidence="17 18">
    <name type="scientific">Nocardioides antri</name>
    <dbReference type="NCBI Taxonomy" id="2607659"/>
    <lineage>
        <taxon>Bacteria</taxon>
        <taxon>Bacillati</taxon>
        <taxon>Actinomycetota</taxon>
        <taxon>Actinomycetes</taxon>
        <taxon>Propionibacteriales</taxon>
        <taxon>Nocardioidaceae</taxon>
        <taxon>Nocardioides</taxon>
    </lineage>
</organism>
<dbReference type="Gene3D" id="3.20.190.10">
    <property type="entry name" value="MutM-like, N-terminal"/>
    <property type="match status" value="1"/>
</dbReference>
<keyword evidence="12" id="KW-0326">Glycosidase</keyword>
<dbReference type="PROSITE" id="PS51066">
    <property type="entry name" value="ZF_FPG_2"/>
    <property type="match status" value="1"/>
</dbReference>
<dbReference type="InterPro" id="IPR044090">
    <property type="entry name" value="Nei2_N"/>
</dbReference>
<dbReference type="EMBL" id="VUJW01000008">
    <property type="protein sequence ID" value="KAA1426503.1"/>
    <property type="molecule type" value="Genomic_DNA"/>
</dbReference>